<evidence type="ECO:0000256" key="3">
    <source>
        <dbReference type="ARBA" id="ARBA00022989"/>
    </source>
</evidence>
<dbReference type="InterPro" id="IPR007568">
    <property type="entry name" value="RTA1"/>
</dbReference>
<evidence type="ECO:0000256" key="2">
    <source>
        <dbReference type="ARBA" id="ARBA00022692"/>
    </source>
</evidence>
<organism evidence="6 7">
    <name type="scientific">Ampelomyces quisqualis</name>
    <name type="common">Powdery mildew agent</name>
    <dbReference type="NCBI Taxonomy" id="50730"/>
    <lineage>
        <taxon>Eukaryota</taxon>
        <taxon>Fungi</taxon>
        <taxon>Dikarya</taxon>
        <taxon>Ascomycota</taxon>
        <taxon>Pezizomycotina</taxon>
        <taxon>Dothideomycetes</taxon>
        <taxon>Pleosporomycetidae</taxon>
        <taxon>Pleosporales</taxon>
        <taxon>Pleosporineae</taxon>
        <taxon>Phaeosphaeriaceae</taxon>
        <taxon>Ampelomyces</taxon>
    </lineage>
</organism>
<evidence type="ECO:0000256" key="1">
    <source>
        <dbReference type="ARBA" id="ARBA00004141"/>
    </source>
</evidence>
<keyword evidence="4 5" id="KW-0472">Membrane</keyword>
<accession>A0A6A5QBX5</accession>
<dbReference type="OrthoDB" id="4521223at2759"/>
<proteinExistence type="predicted"/>
<keyword evidence="7" id="KW-1185">Reference proteome</keyword>
<dbReference type="GO" id="GO:0005886">
    <property type="term" value="C:plasma membrane"/>
    <property type="evidence" value="ECO:0007669"/>
    <property type="project" value="TreeGrafter"/>
</dbReference>
<dbReference type="PANTHER" id="PTHR31465:SF8">
    <property type="entry name" value="DOMAIN PROTEIN, PUTATIVE (AFU_ORTHOLOGUE AFUA_6G14140)-RELATED"/>
    <property type="match status" value="1"/>
</dbReference>
<feature type="transmembrane region" description="Helical" evidence="5">
    <location>
        <begin position="70"/>
        <end position="90"/>
    </location>
</feature>
<dbReference type="EMBL" id="ML979141">
    <property type="protein sequence ID" value="KAF1912014.1"/>
    <property type="molecule type" value="Genomic_DNA"/>
</dbReference>
<sequence length="322" mass="35976">MTIPPPNPDTCTYVGQVVQYNTGEQIIDVSCTLEGTLYGYLPDVGANAFFTAFFAVCFFWQLFCGIKYKTWTYMIALCFGCVGEALGYGGRLMLYVDIFDDNAFIIQICCLIISPAFVSAGIYLTLKHIVISFGEGWSRLKPVWYTRIFITGDIFSLILQGAGGGLASTADDGSSLQDVGTNMMIAGVIFQVIILACFGYFLTEYTVRTYRRRDQLTNDSMALFHTMRFRSFMCAVTLAFLCIFVRCVYRIPELTGGWRSELMRNEPEFIVLEGVMILVAVGFLTVFHPGYCFPVLGNTIGKNKTPRSKNVEDSDIEMMGGR</sequence>
<dbReference type="AlphaFoldDB" id="A0A6A5QBX5"/>
<feature type="transmembrane region" description="Helical" evidence="5">
    <location>
        <begin position="183"/>
        <end position="203"/>
    </location>
</feature>
<evidence type="ECO:0000256" key="4">
    <source>
        <dbReference type="ARBA" id="ARBA00023136"/>
    </source>
</evidence>
<evidence type="ECO:0000313" key="7">
    <source>
        <dbReference type="Proteomes" id="UP000800096"/>
    </source>
</evidence>
<dbReference type="PANTHER" id="PTHR31465">
    <property type="entry name" value="PROTEIN RTA1-RELATED"/>
    <property type="match status" value="1"/>
</dbReference>
<dbReference type="Pfam" id="PF04479">
    <property type="entry name" value="RTA1"/>
    <property type="match status" value="1"/>
</dbReference>
<gene>
    <name evidence="6" type="ORF">BDU57DRAFT_76729</name>
</gene>
<name>A0A6A5QBX5_AMPQU</name>
<dbReference type="Proteomes" id="UP000800096">
    <property type="component" value="Unassembled WGS sequence"/>
</dbReference>
<keyword evidence="3 5" id="KW-1133">Transmembrane helix</keyword>
<protein>
    <submittedName>
        <fullName evidence="6">RTA1 like protein-domain-containing protein</fullName>
    </submittedName>
</protein>
<dbReference type="GO" id="GO:0000324">
    <property type="term" value="C:fungal-type vacuole"/>
    <property type="evidence" value="ECO:0007669"/>
    <property type="project" value="TreeGrafter"/>
</dbReference>
<comment type="subcellular location">
    <subcellularLocation>
        <location evidence="1">Membrane</location>
        <topology evidence="1">Multi-pass membrane protein</topology>
    </subcellularLocation>
</comment>
<keyword evidence="2 5" id="KW-0812">Transmembrane</keyword>
<feature type="transmembrane region" description="Helical" evidence="5">
    <location>
        <begin position="269"/>
        <end position="287"/>
    </location>
</feature>
<feature type="transmembrane region" description="Helical" evidence="5">
    <location>
        <begin position="102"/>
        <end position="124"/>
    </location>
</feature>
<reference evidence="6" key="1">
    <citation type="journal article" date="2020" name="Stud. Mycol.">
        <title>101 Dothideomycetes genomes: a test case for predicting lifestyles and emergence of pathogens.</title>
        <authorList>
            <person name="Haridas S."/>
            <person name="Albert R."/>
            <person name="Binder M."/>
            <person name="Bloem J."/>
            <person name="Labutti K."/>
            <person name="Salamov A."/>
            <person name="Andreopoulos B."/>
            <person name="Baker S."/>
            <person name="Barry K."/>
            <person name="Bills G."/>
            <person name="Bluhm B."/>
            <person name="Cannon C."/>
            <person name="Castanera R."/>
            <person name="Culley D."/>
            <person name="Daum C."/>
            <person name="Ezra D."/>
            <person name="Gonzalez J."/>
            <person name="Henrissat B."/>
            <person name="Kuo A."/>
            <person name="Liang C."/>
            <person name="Lipzen A."/>
            <person name="Lutzoni F."/>
            <person name="Magnuson J."/>
            <person name="Mondo S."/>
            <person name="Nolan M."/>
            <person name="Ohm R."/>
            <person name="Pangilinan J."/>
            <person name="Park H.-J."/>
            <person name="Ramirez L."/>
            <person name="Alfaro M."/>
            <person name="Sun H."/>
            <person name="Tritt A."/>
            <person name="Yoshinaga Y."/>
            <person name="Zwiers L.-H."/>
            <person name="Turgeon B."/>
            <person name="Goodwin S."/>
            <person name="Spatafora J."/>
            <person name="Crous P."/>
            <person name="Grigoriev I."/>
        </authorList>
    </citation>
    <scope>NUCLEOTIDE SEQUENCE</scope>
    <source>
        <strain evidence="6">HMLAC05119</strain>
    </source>
</reference>
<evidence type="ECO:0000256" key="5">
    <source>
        <dbReference type="SAM" id="Phobius"/>
    </source>
</evidence>
<evidence type="ECO:0000313" key="6">
    <source>
        <dbReference type="EMBL" id="KAF1912014.1"/>
    </source>
</evidence>
<feature type="transmembrane region" description="Helical" evidence="5">
    <location>
        <begin position="44"/>
        <end position="63"/>
    </location>
</feature>
<feature type="transmembrane region" description="Helical" evidence="5">
    <location>
        <begin position="144"/>
        <end position="163"/>
    </location>
</feature>
<feature type="transmembrane region" description="Helical" evidence="5">
    <location>
        <begin position="229"/>
        <end position="249"/>
    </location>
</feature>